<dbReference type="InterPro" id="IPR036322">
    <property type="entry name" value="WD40_repeat_dom_sf"/>
</dbReference>
<accession>A0A5P1FQ93</accession>
<dbReference type="Gramene" id="ONK80194">
    <property type="protein sequence ID" value="ONK80194"/>
    <property type="gene ID" value="A4U43_C01F14940"/>
</dbReference>
<feature type="repeat" description="WD" evidence="3">
    <location>
        <begin position="228"/>
        <end position="269"/>
    </location>
</feature>
<evidence type="ECO:0008006" key="6">
    <source>
        <dbReference type="Google" id="ProtNLM"/>
    </source>
</evidence>
<sequence>MEKSRLDLKKPIEDSISKIRFAPNSNNLLISSWDSILRLYDVDGSVMRFEAQSEGALLDCCFQDEFTALSAGSDGCVRRYDLCSNTQAIVGKHADSVIYVEYSEQTGQVITAGLDKKLLFWDFHMKKGDARSIKATDSEVWSISISGLHLLAAIGTEVVIYDLRNIEKPVQSKDFSKKYQIWRVHPFTSCQGYAVGSIDGCVELKYYDPSEDSAMGYAFWCHPKSKDRSSHLVAVNDIKFHPFNKTFVTGDNEGHTIIWNAESRKRLFEIGRHPNSVASLAFNQGGQVLAVASSHTYQEANEIEDVSQIFIHKWEDFALACSSESYRD</sequence>
<dbReference type="PROSITE" id="PS50082">
    <property type="entry name" value="WD_REPEATS_2"/>
    <property type="match status" value="2"/>
</dbReference>
<dbReference type="InterPro" id="IPR015943">
    <property type="entry name" value="WD40/YVTN_repeat-like_dom_sf"/>
</dbReference>
<evidence type="ECO:0000256" key="2">
    <source>
        <dbReference type="ARBA" id="ARBA00022737"/>
    </source>
</evidence>
<dbReference type="PANTHER" id="PTHR10971">
    <property type="entry name" value="MRNA EXPORT FACTOR AND BUB3"/>
    <property type="match status" value="1"/>
</dbReference>
<evidence type="ECO:0000313" key="4">
    <source>
        <dbReference type="EMBL" id="ONK80194.1"/>
    </source>
</evidence>
<keyword evidence="2" id="KW-0677">Repeat</keyword>
<reference evidence="5" key="1">
    <citation type="journal article" date="2017" name="Nat. Commun.">
        <title>The asparagus genome sheds light on the origin and evolution of a young Y chromosome.</title>
        <authorList>
            <person name="Harkess A."/>
            <person name="Zhou J."/>
            <person name="Xu C."/>
            <person name="Bowers J.E."/>
            <person name="Van der Hulst R."/>
            <person name="Ayyampalayam S."/>
            <person name="Mercati F."/>
            <person name="Riccardi P."/>
            <person name="McKain M.R."/>
            <person name="Kakrana A."/>
            <person name="Tang H."/>
            <person name="Ray J."/>
            <person name="Groenendijk J."/>
            <person name="Arikit S."/>
            <person name="Mathioni S.M."/>
            <person name="Nakano M."/>
            <person name="Shan H."/>
            <person name="Telgmann-Rauber A."/>
            <person name="Kanno A."/>
            <person name="Yue Z."/>
            <person name="Chen H."/>
            <person name="Li W."/>
            <person name="Chen Y."/>
            <person name="Xu X."/>
            <person name="Zhang Y."/>
            <person name="Luo S."/>
            <person name="Chen H."/>
            <person name="Gao J."/>
            <person name="Mao Z."/>
            <person name="Pires J.C."/>
            <person name="Luo M."/>
            <person name="Kudrna D."/>
            <person name="Wing R.A."/>
            <person name="Meyers B.C."/>
            <person name="Yi K."/>
            <person name="Kong H."/>
            <person name="Lavrijsen P."/>
            <person name="Sunseri F."/>
            <person name="Falavigna A."/>
            <person name="Ye Y."/>
            <person name="Leebens-Mack J.H."/>
            <person name="Chen G."/>
        </authorList>
    </citation>
    <scope>NUCLEOTIDE SEQUENCE [LARGE SCALE GENOMIC DNA]</scope>
    <source>
        <strain evidence="5">cv. DH0086</strain>
    </source>
</reference>
<name>A0A5P1FQ93_ASPOF</name>
<dbReference type="OMA" id="EVPIRCV"/>
<protein>
    <recommendedName>
        <fullName evidence="6">Anaphase-promoting complex subunit 4 WD40 domain-containing protein</fullName>
    </recommendedName>
</protein>
<dbReference type="SUPFAM" id="SSF50978">
    <property type="entry name" value="WD40 repeat-like"/>
    <property type="match status" value="1"/>
</dbReference>
<dbReference type="SMART" id="SM00320">
    <property type="entry name" value="WD40"/>
    <property type="match status" value="6"/>
</dbReference>
<dbReference type="Proteomes" id="UP000243459">
    <property type="component" value="Chromosome 1"/>
</dbReference>
<dbReference type="AlphaFoldDB" id="A0A5P1FQ93"/>
<dbReference type="EMBL" id="CM007381">
    <property type="protein sequence ID" value="ONK80194.1"/>
    <property type="molecule type" value="Genomic_DNA"/>
</dbReference>
<organism evidence="4 5">
    <name type="scientific">Asparagus officinalis</name>
    <name type="common">Garden asparagus</name>
    <dbReference type="NCBI Taxonomy" id="4686"/>
    <lineage>
        <taxon>Eukaryota</taxon>
        <taxon>Viridiplantae</taxon>
        <taxon>Streptophyta</taxon>
        <taxon>Embryophyta</taxon>
        <taxon>Tracheophyta</taxon>
        <taxon>Spermatophyta</taxon>
        <taxon>Magnoliopsida</taxon>
        <taxon>Liliopsida</taxon>
        <taxon>Asparagales</taxon>
        <taxon>Asparagaceae</taxon>
        <taxon>Asparagoideae</taxon>
        <taxon>Asparagus</taxon>
    </lineage>
</organism>
<dbReference type="InterPro" id="IPR001680">
    <property type="entry name" value="WD40_rpt"/>
</dbReference>
<dbReference type="GO" id="GO:0000776">
    <property type="term" value="C:kinetochore"/>
    <property type="evidence" value="ECO:0007669"/>
    <property type="project" value="EnsemblPlants"/>
</dbReference>
<proteinExistence type="predicted"/>
<keyword evidence="1 3" id="KW-0853">WD repeat</keyword>
<evidence type="ECO:0000256" key="1">
    <source>
        <dbReference type="ARBA" id="ARBA00022574"/>
    </source>
</evidence>
<evidence type="ECO:0000256" key="3">
    <source>
        <dbReference type="PROSITE-ProRule" id="PRU00221"/>
    </source>
</evidence>
<evidence type="ECO:0000313" key="5">
    <source>
        <dbReference type="Proteomes" id="UP000243459"/>
    </source>
</evidence>
<dbReference type="OrthoDB" id="10262475at2759"/>
<gene>
    <name evidence="4" type="ORF">A4U43_C01F14940</name>
</gene>
<feature type="repeat" description="WD" evidence="3">
    <location>
        <begin position="90"/>
        <end position="122"/>
    </location>
</feature>
<dbReference type="Gene3D" id="2.130.10.10">
    <property type="entry name" value="YVTN repeat-like/Quinoprotein amine dehydrogenase"/>
    <property type="match status" value="1"/>
</dbReference>
<dbReference type="Pfam" id="PF00400">
    <property type="entry name" value="WD40"/>
    <property type="match status" value="2"/>
</dbReference>
<keyword evidence="5" id="KW-1185">Reference proteome</keyword>